<evidence type="ECO:0000259" key="1">
    <source>
        <dbReference type="Pfam" id="PF18480"/>
    </source>
</evidence>
<proteinExistence type="predicted"/>
<accession>A0A2T0T0H9</accession>
<name>A0A2T0T0H9_9BACT</name>
<evidence type="ECO:0000313" key="3">
    <source>
        <dbReference type="Proteomes" id="UP000238375"/>
    </source>
</evidence>
<protein>
    <submittedName>
        <fullName evidence="2">Putative nuclease of predicted toxin-antitoxin system</fullName>
    </submittedName>
</protein>
<sequence>MKFLIDEQLPPLLVSWLTEKGFDTIHATTLSTGERISDAFICQRSVDEQRVVITKDEDFLTTYLLKKQPYKLIYITGGNMKNRQLLDMFRANFDALLFRLNIGANVIEINQFDIRVRASDSDPQ</sequence>
<dbReference type="EMBL" id="PVTE01000008">
    <property type="protein sequence ID" value="PRY39161.1"/>
    <property type="molecule type" value="Genomic_DNA"/>
</dbReference>
<keyword evidence="3" id="KW-1185">Reference proteome</keyword>
<gene>
    <name evidence="2" type="ORF">CLV58_10850</name>
</gene>
<evidence type="ECO:0000313" key="2">
    <source>
        <dbReference type="EMBL" id="PRY39161.1"/>
    </source>
</evidence>
<dbReference type="InterPro" id="IPR041049">
    <property type="entry name" value="DUF5615"/>
</dbReference>
<reference evidence="2 3" key="1">
    <citation type="submission" date="2018-03" db="EMBL/GenBank/DDBJ databases">
        <title>Genomic Encyclopedia of Archaeal and Bacterial Type Strains, Phase II (KMG-II): from individual species to whole genera.</title>
        <authorList>
            <person name="Goeker M."/>
        </authorList>
    </citation>
    <scope>NUCLEOTIDE SEQUENCE [LARGE SCALE GENOMIC DNA]</scope>
    <source>
        <strain evidence="2 3">DSM 28354</strain>
    </source>
</reference>
<comment type="caution">
    <text evidence="2">The sequence shown here is derived from an EMBL/GenBank/DDBJ whole genome shotgun (WGS) entry which is preliminary data.</text>
</comment>
<dbReference type="Proteomes" id="UP000238375">
    <property type="component" value="Unassembled WGS sequence"/>
</dbReference>
<feature type="domain" description="DUF5615" evidence="1">
    <location>
        <begin position="1"/>
        <end position="96"/>
    </location>
</feature>
<dbReference type="AlphaFoldDB" id="A0A2T0T0H9"/>
<organism evidence="2 3">
    <name type="scientific">Spirosoma oryzae</name>
    <dbReference type="NCBI Taxonomy" id="1469603"/>
    <lineage>
        <taxon>Bacteria</taxon>
        <taxon>Pseudomonadati</taxon>
        <taxon>Bacteroidota</taxon>
        <taxon>Cytophagia</taxon>
        <taxon>Cytophagales</taxon>
        <taxon>Cytophagaceae</taxon>
        <taxon>Spirosoma</taxon>
    </lineage>
</organism>
<dbReference type="RefSeq" id="WP_106137850.1">
    <property type="nucleotide sequence ID" value="NZ_PVTE01000008.1"/>
</dbReference>
<dbReference type="Pfam" id="PF18480">
    <property type="entry name" value="DUF5615"/>
    <property type="match status" value="1"/>
</dbReference>